<dbReference type="EMBL" id="CAXIEN010000037">
    <property type="protein sequence ID" value="CAL1269091.1"/>
    <property type="molecule type" value="Genomic_DNA"/>
</dbReference>
<name>A0AAV1ZBN5_9ARAC</name>
<keyword evidence="3" id="KW-1185">Reference proteome</keyword>
<dbReference type="AlphaFoldDB" id="A0AAV1ZBN5"/>
<evidence type="ECO:0000313" key="3">
    <source>
        <dbReference type="Proteomes" id="UP001497382"/>
    </source>
</evidence>
<feature type="compositionally biased region" description="Acidic residues" evidence="1">
    <location>
        <begin position="37"/>
        <end position="72"/>
    </location>
</feature>
<dbReference type="Proteomes" id="UP001497382">
    <property type="component" value="Unassembled WGS sequence"/>
</dbReference>
<feature type="region of interest" description="Disordered" evidence="1">
    <location>
        <begin position="25"/>
        <end position="72"/>
    </location>
</feature>
<protein>
    <submittedName>
        <fullName evidence="2">Uncharacterized protein</fullName>
    </submittedName>
</protein>
<sequence>MFDIRSLEIIDRLQQLAIPLPNRLPTLRSESNLSPNSEEEEVEIVDADVELDMEEEHEVDDEAEENNEEQEE</sequence>
<accession>A0AAV1ZBN5</accession>
<gene>
    <name evidence="2" type="ORF">LARSCL_LOCUS4554</name>
</gene>
<evidence type="ECO:0000256" key="1">
    <source>
        <dbReference type="SAM" id="MobiDB-lite"/>
    </source>
</evidence>
<organism evidence="2 3">
    <name type="scientific">Larinioides sclopetarius</name>
    <dbReference type="NCBI Taxonomy" id="280406"/>
    <lineage>
        <taxon>Eukaryota</taxon>
        <taxon>Metazoa</taxon>
        <taxon>Ecdysozoa</taxon>
        <taxon>Arthropoda</taxon>
        <taxon>Chelicerata</taxon>
        <taxon>Arachnida</taxon>
        <taxon>Araneae</taxon>
        <taxon>Araneomorphae</taxon>
        <taxon>Entelegynae</taxon>
        <taxon>Araneoidea</taxon>
        <taxon>Araneidae</taxon>
        <taxon>Larinioides</taxon>
    </lineage>
</organism>
<reference evidence="2 3" key="1">
    <citation type="submission" date="2024-04" db="EMBL/GenBank/DDBJ databases">
        <authorList>
            <person name="Rising A."/>
            <person name="Reimegard J."/>
            <person name="Sonavane S."/>
            <person name="Akerstrom W."/>
            <person name="Nylinder S."/>
            <person name="Hedman E."/>
            <person name="Kallberg Y."/>
        </authorList>
    </citation>
    <scope>NUCLEOTIDE SEQUENCE [LARGE SCALE GENOMIC DNA]</scope>
</reference>
<evidence type="ECO:0000313" key="2">
    <source>
        <dbReference type="EMBL" id="CAL1269091.1"/>
    </source>
</evidence>
<proteinExistence type="predicted"/>
<comment type="caution">
    <text evidence="2">The sequence shown here is derived from an EMBL/GenBank/DDBJ whole genome shotgun (WGS) entry which is preliminary data.</text>
</comment>
<feature type="non-terminal residue" evidence="2">
    <location>
        <position position="72"/>
    </location>
</feature>